<evidence type="ECO:0000256" key="1">
    <source>
        <dbReference type="SAM" id="Phobius"/>
    </source>
</evidence>
<feature type="transmembrane region" description="Helical" evidence="1">
    <location>
        <begin position="12"/>
        <end position="30"/>
    </location>
</feature>
<name>A0AAD8P9R2_TARER</name>
<sequence length="116" mass="13193">MSHTQSNTRCVYVRVIVLLAGEFRLLVMEVNQCEGLWQLIFIVTGAPVIHVIPIYFMITEAETDGVLFSHDSVWEDFQSKIFPILTCNLAIAEPILLNVSFKSSRSYTIQEAICRL</sequence>
<evidence type="ECO:0000313" key="2">
    <source>
        <dbReference type="EMBL" id="KAK1438618.1"/>
    </source>
</evidence>
<dbReference type="AlphaFoldDB" id="A0AAD8P9R2"/>
<comment type="caution">
    <text evidence="2">The sequence shown here is derived from an EMBL/GenBank/DDBJ whole genome shotgun (WGS) entry which is preliminary data.</text>
</comment>
<keyword evidence="1" id="KW-0812">Transmembrane</keyword>
<protein>
    <submittedName>
        <fullName evidence="2">Uncharacterized protein</fullName>
    </submittedName>
</protein>
<feature type="transmembrane region" description="Helical" evidence="1">
    <location>
        <begin position="36"/>
        <end position="58"/>
    </location>
</feature>
<keyword evidence="3" id="KW-1185">Reference proteome</keyword>
<evidence type="ECO:0000313" key="3">
    <source>
        <dbReference type="Proteomes" id="UP001229421"/>
    </source>
</evidence>
<organism evidence="2 3">
    <name type="scientific">Tagetes erecta</name>
    <name type="common">African marigold</name>
    <dbReference type="NCBI Taxonomy" id="13708"/>
    <lineage>
        <taxon>Eukaryota</taxon>
        <taxon>Viridiplantae</taxon>
        <taxon>Streptophyta</taxon>
        <taxon>Embryophyta</taxon>
        <taxon>Tracheophyta</taxon>
        <taxon>Spermatophyta</taxon>
        <taxon>Magnoliopsida</taxon>
        <taxon>eudicotyledons</taxon>
        <taxon>Gunneridae</taxon>
        <taxon>Pentapetalae</taxon>
        <taxon>asterids</taxon>
        <taxon>campanulids</taxon>
        <taxon>Asterales</taxon>
        <taxon>Asteraceae</taxon>
        <taxon>Asteroideae</taxon>
        <taxon>Heliantheae alliance</taxon>
        <taxon>Tageteae</taxon>
        <taxon>Tagetes</taxon>
    </lineage>
</organism>
<gene>
    <name evidence="2" type="ORF">QVD17_04427</name>
</gene>
<reference evidence="2" key="1">
    <citation type="journal article" date="2023" name="bioRxiv">
        <title>Improved chromosome-level genome assembly for marigold (Tagetes erecta).</title>
        <authorList>
            <person name="Jiang F."/>
            <person name="Yuan L."/>
            <person name="Wang S."/>
            <person name="Wang H."/>
            <person name="Xu D."/>
            <person name="Wang A."/>
            <person name="Fan W."/>
        </authorList>
    </citation>
    <scope>NUCLEOTIDE SEQUENCE</scope>
    <source>
        <strain evidence="2">WSJ</strain>
        <tissue evidence="2">Leaf</tissue>
    </source>
</reference>
<dbReference type="Proteomes" id="UP001229421">
    <property type="component" value="Unassembled WGS sequence"/>
</dbReference>
<accession>A0AAD8P9R2</accession>
<proteinExistence type="predicted"/>
<keyword evidence="1" id="KW-0472">Membrane</keyword>
<dbReference type="EMBL" id="JAUHHV010000001">
    <property type="protein sequence ID" value="KAK1438618.1"/>
    <property type="molecule type" value="Genomic_DNA"/>
</dbReference>
<keyword evidence="1" id="KW-1133">Transmembrane helix</keyword>